<keyword evidence="3" id="KW-0336">GPI-anchor</keyword>
<accession>A0A8B8A0G7</accession>
<evidence type="ECO:0000256" key="5">
    <source>
        <dbReference type="ARBA" id="ARBA00023136"/>
    </source>
</evidence>
<dbReference type="PANTHER" id="PTHR31171:SF3">
    <property type="entry name" value="LY6_PLAUR DOMAIN-CONTAINING PROTEIN 6B"/>
    <property type="match status" value="1"/>
</dbReference>
<dbReference type="GO" id="GO:0030548">
    <property type="term" value="F:acetylcholine receptor regulator activity"/>
    <property type="evidence" value="ECO:0007669"/>
    <property type="project" value="InterPro"/>
</dbReference>
<dbReference type="CDD" id="cd23567">
    <property type="entry name" value="TFP_LU_ECD_LYPD6_like"/>
    <property type="match status" value="1"/>
</dbReference>
<evidence type="ECO:0000313" key="9">
    <source>
        <dbReference type="Proteomes" id="UP000694845"/>
    </source>
</evidence>
<keyword evidence="7" id="KW-0325">Glycoprotein</keyword>
<dbReference type="KEGG" id="aplc:110989331"/>
<dbReference type="Gene3D" id="2.10.60.10">
    <property type="entry name" value="CD59"/>
    <property type="match status" value="1"/>
</dbReference>
<dbReference type="InterPro" id="IPR039457">
    <property type="entry name" value="LYPD6-like"/>
</dbReference>
<dbReference type="AlphaFoldDB" id="A0A8B8A0G7"/>
<dbReference type="RefSeq" id="XP_022109331.1">
    <property type="nucleotide sequence ID" value="XM_022253639.1"/>
</dbReference>
<dbReference type="GO" id="GO:0005886">
    <property type="term" value="C:plasma membrane"/>
    <property type="evidence" value="ECO:0007669"/>
    <property type="project" value="UniProtKB-SubCell"/>
</dbReference>
<dbReference type="SUPFAM" id="SSF57302">
    <property type="entry name" value="Snake toxin-like"/>
    <property type="match status" value="1"/>
</dbReference>
<evidence type="ECO:0000313" key="10">
    <source>
        <dbReference type="RefSeq" id="XP_022109331.1"/>
    </source>
</evidence>
<evidence type="ECO:0000256" key="3">
    <source>
        <dbReference type="ARBA" id="ARBA00022622"/>
    </source>
</evidence>
<dbReference type="Proteomes" id="UP000694845">
    <property type="component" value="Unplaced"/>
</dbReference>
<evidence type="ECO:0000256" key="1">
    <source>
        <dbReference type="ARBA" id="ARBA00004609"/>
    </source>
</evidence>
<evidence type="ECO:0000256" key="4">
    <source>
        <dbReference type="ARBA" id="ARBA00022729"/>
    </source>
</evidence>
<gene>
    <name evidence="10" type="primary">LOC110989331</name>
</gene>
<dbReference type="PANTHER" id="PTHR31171">
    <property type="entry name" value="LY6/PLAUR DOMAIN-CONTAINING PROTEIN 6"/>
    <property type="match status" value="1"/>
</dbReference>
<keyword evidence="4" id="KW-0732">Signal</keyword>
<dbReference type="OrthoDB" id="6149028at2759"/>
<dbReference type="GO" id="GO:0098552">
    <property type="term" value="C:side of membrane"/>
    <property type="evidence" value="ECO:0007669"/>
    <property type="project" value="UniProtKB-KW"/>
</dbReference>
<protein>
    <submittedName>
        <fullName evidence="10">Ly6/PLAUR domain-containing protein 6-like isoform X1</fullName>
    </submittedName>
</protein>
<keyword evidence="5" id="KW-0472">Membrane</keyword>
<keyword evidence="8" id="KW-0449">Lipoprotein</keyword>
<organism evidence="9 10">
    <name type="scientific">Acanthaster planci</name>
    <name type="common">Crown-of-thorns starfish</name>
    <dbReference type="NCBI Taxonomy" id="133434"/>
    <lineage>
        <taxon>Eukaryota</taxon>
        <taxon>Metazoa</taxon>
        <taxon>Echinodermata</taxon>
        <taxon>Eleutherozoa</taxon>
        <taxon>Asterozoa</taxon>
        <taxon>Asteroidea</taxon>
        <taxon>Valvatacea</taxon>
        <taxon>Valvatida</taxon>
        <taxon>Acanthasteridae</taxon>
        <taxon>Acanthaster</taxon>
    </lineage>
</organism>
<sequence>MSMGMYVKRSTRFLNDVFLQNAVKKHFVMLVCWPKVIQQWLSAAIFCLVFMSSCCAPTEPTLIFSYDDSTPFPNAVKCFTCIDKKSNRECNERAYDAFCPKGTKYCYSSHYVNQKTGESILVNKKCALTEDCTTNTVGCTDTSTKHVQRCVSCCEGTQCNVLSPHNSTTAVFSTLTPLNTAPLLRIPNVILILGLMTVTRILRLIT</sequence>
<dbReference type="GeneID" id="110989331"/>
<reference evidence="10" key="1">
    <citation type="submission" date="2025-08" db="UniProtKB">
        <authorList>
            <consortium name="RefSeq"/>
        </authorList>
    </citation>
    <scope>IDENTIFICATION</scope>
</reference>
<evidence type="ECO:0000256" key="2">
    <source>
        <dbReference type="ARBA" id="ARBA00022475"/>
    </source>
</evidence>
<evidence type="ECO:0000256" key="6">
    <source>
        <dbReference type="ARBA" id="ARBA00023157"/>
    </source>
</evidence>
<keyword evidence="6" id="KW-1015">Disulfide bond</keyword>
<keyword evidence="2" id="KW-1003">Cell membrane</keyword>
<name>A0A8B8A0G7_ACAPL</name>
<proteinExistence type="predicted"/>
<evidence type="ECO:0000256" key="7">
    <source>
        <dbReference type="ARBA" id="ARBA00023180"/>
    </source>
</evidence>
<dbReference type="InterPro" id="IPR045860">
    <property type="entry name" value="Snake_toxin-like_sf"/>
</dbReference>
<keyword evidence="9" id="KW-1185">Reference proteome</keyword>
<dbReference type="Pfam" id="PF16975">
    <property type="entry name" value="UPAR_LY6_2"/>
    <property type="match status" value="1"/>
</dbReference>
<comment type="subcellular location">
    <subcellularLocation>
        <location evidence="1">Cell membrane</location>
        <topology evidence="1">Lipid-anchor</topology>
        <topology evidence="1">GPI-anchor</topology>
    </subcellularLocation>
</comment>
<evidence type="ECO:0000256" key="8">
    <source>
        <dbReference type="ARBA" id="ARBA00023288"/>
    </source>
</evidence>